<dbReference type="EMBL" id="OX597820">
    <property type="protein sequence ID" value="CAI9725720.1"/>
    <property type="molecule type" value="Genomic_DNA"/>
</dbReference>
<sequence length="116" mass="13970">MQPLTHIHDSWTDIIPICTCTHLLYFMMRQKTKTHFCVCHILFPVMLYLFLLLGRVVITTYTSMHILKHKYAYTNTHMHAYTCTCKHMHTHAHPQMHSYKRKRHLNADIYVTIYVH</sequence>
<keyword evidence="1" id="KW-1133">Transmembrane helix</keyword>
<keyword evidence="1" id="KW-0472">Membrane</keyword>
<feature type="transmembrane region" description="Helical" evidence="1">
    <location>
        <begin position="36"/>
        <end position="58"/>
    </location>
</feature>
<dbReference type="AlphaFoldDB" id="A0AA36F6B0"/>
<organism evidence="2 3">
    <name type="scientific">Octopus vulgaris</name>
    <name type="common">Common octopus</name>
    <dbReference type="NCBI Taxonomy" id="6645"/>
    <lineage>
        <taxon>Eukaryota</taxon>
        <taxon>Metazoa</taxon>
        <taxon>Spiralia</taxon>
        <taxon>Lophotrochozoa</taxon>
        <taxon>Mollusca</taxon>
        <taxon>Cephalopoda</taxon>
        <taxon>Coleoidea</taxon>
        <taxon>Octopodiformes</taxon>
        <taxon>Octopoda</taxon>
        <taxon>Incirrata</taxon>
        <taxon>Octopodidae</taxon>
        <taxon>Octopus</taxon>
    </lineage>
</organism>
<protein>
    <submittedName>
        <fullName evidence="2">Uncharacterized protein</fullName>
    </submittedName>
</protein>
<evidence type="ECO:0000313" key="3">
    <source>
        <dbReference type="Proteomes" id="UP001162480"/>
    </source>
</evidence>
<gene>
    <name evidence="2" type="ORF">OCTVUL_1B000583</name>
</gene>
<dbReference type="Proteomes" id="UP001162480">
    <property type="component" value="Chromosome 7"/>
</dbReference>
<proteinExistence type="predicted"/>
<keyword evidence="3" id="KW-1185">Reference proteome</keyword>
<accession>A0AA36F6B0</accession>
<reference evidence="2" key="1">
    <citation type="submission" date="2023-08" db="EMBL/GenBank/DDBJ databases">
        <authorList>
            <person name="Alioto T."/>
            <person name="Alioto T."/>
            <person name="Gomez Garrido J."/>
        </authorList>
    </citation>
    <scope>NUCLEOTIDE SEQUENCE</scope>
</reference>
<keyword evidence="1" id="KW-0812">Transmembrane</keyword>
<evidence type="ECO:0000256" key="1">
    <source>
        <dbReference type="SAM" id="Phobius"/>
    </source>
</evidence>
<name>A0AA36F6B0_OCTVU</name>
<evidence type="ECO:0000313" key="2">
    <source>
        <dbReference type="EMBL" id="CAI9725720.1"/>
    </source>
</evidence>